<comment type="similarity">
    <text evidence="4">Belongs to the peptidase C56 family. HSP31-like subfamily.</text>
</comment>
<dbReference type="OrthoDB" id="543156at2759"/>
<evidence type="ECO:0000256" key="4">
    <source>
        <dbReference type="ARBA" id="ARBA00038493"/>
    </source>
</evidence>
<dbReference type="Proteomes" id="UP000799757">
    <property type="component" value="Unassembled WGS sequence"/>
</dbReference>
<reference evidence="7" key="1">
    <citation type="journal article" date="2020" name="Stud. Mycol.">
        <title>101 Dothideomycetes genomes: a test case for predicting lifestyles and emergence of pathogens.</title>
        <authorList>
            <person name="Haridas S."/>
            <person name="Albert R."/>
            <person name="Binder M."/>
            <person name="Bloem J."/>
            <person name="Labutti K."/>
            <person name="Salamov A."/>
            <person name="Andreopoulos B."/>
            <person name="Baker S."/>
            <person name="Barry K."/>
            <person name="Bills G."/>
            <person name="Bluhm B."/>
            <person name="Cannon C."/>
            <person name="Castanera R."/>
            <person name="Culley D."/>
            <person name="Daum C."/>
            <person name="Ezra D."/>
            <person name="Gonzalez J."/>
            <person name="Henrissat B."/>
            <person name="Kuo A."/>
            <person name="Liang C."/>
            <person name="Lipzen A."/>
            <person name="Lutzoni F."/>
            <person name="Magnuson J."/>
            <person name="Mondo S."/>
            <person name="Nolan M."/>
            <person name="Ohm R."/>
            <person name="Pangilinan J."/>
            <person name="Park H.-J."/>
            <person name="Ramirez L."/>
            <person name="Alfaro M."/>
            <person name="Sun H."/>
            <person name="Tritt A."/>
            <person name="Yoshinaga Y."/>
            <person name="Zwiers L.-H."/>
            <person name="Turgeon B."/>
            <person name="Goodwin S."/>
            <person name="Spatafora J."/>
            <person name="Crous P."/>
            <person name="Grigoriev I."/>
        </authorList>
    </citation>
    <scope>NUCLEOTIDE SEQUENCE</scope>
    <source>
        <strain evidence="7">CBS 109.77</strain>
    </source>
</reference>
<keyword evidence="3" id="KW-0456">Lyase</keyword>
<dbReference type="Gene3D" id="3.40.50.880">
    <property type="match status" value="1"/>
</dbReference>
<keyword evidence="8" id="KW-1185">Reference proteome</keyword>
<dbReference type="GO" id="GO:0019243">
    <property type="term" value="P:methylglyoxal catabolic process to D-lactate via S-lactoyl-glutathione"/>
    <property type="evidence" value="ECO:0007669"/>
    <property type="project" value="TreeGrafter"/>
</dbReference>
<dbReference type="PANTHER" id="PTHR48094:SF11">
    <property type="entry name" value="GLUTATHIONE-INDEPENDENT GLYOXALASE HSP31-RELATED"/>
    <property type="match status" value="1"/>
</dbReference>
<name>A0A6A6XHQ6_9PLEO</name>
<proteinExistence type="inferred from homology"/>
<dbReference type="InterPro" id="IPR029062">
    <property type="entry name" value="Class_I_gatase-like"/>
</dbReference>
<dbReference type="EMBL" id="MU001841">
    <property type="protein sequence ID" value="KAF2796050.1"/>
    <property type="molecule type" value="Genomic_DNA"/>
</dbReference>
<evidence type="ECO:0000256" key="5">
    <source>
        <dbReference type="ARBA" id="ARBA00048082"/>
    </source>
</evidence>
<sequence>MSPPRRALIAITSAKAELFEGGGHTTGVFIGEALHPFNVFTAAGFDVDLASEKGVYTEDWLSLQPGFLSEDERKQYDDKTSLFRRKLDSGLKAGDVDASKYGVFYASAGHAALIDYPHAKDLKSIASAIYEAGGIVSTVCHGPAIFPGINDAAGKPIIAGKKITGFTTQAESEMSILDALRKWDEKLVDEIAEELGATYVRADGVWDDFFVTDGRVVTGMNPQSAASTAKEVLKVFERL</sequence>
<dbReference type="GO" id="GO:0005737">
    <property type="term" value="C:cytoplasm"/>
    <property type="evidence" value="ECO:0007669"/>
    <property type="project" value="TreeGrafter"/>
</dbReference>
<dbReference type="EC" id="4.2.1.130" evidence="1"/>
<dbReference type="Pfam" id="PF01965">
    <property type="entry name" value="DJ-1_PfpI"/>
    <property type="match status" value="1"/>
</dbReference>
<evidence type="ECO:0000256" key="2">
    <source>
        <dbReference type="ARBA" id="ARBA00023016"/>
    </source>
</evidence>
<dbReference type="InterPro" id="IPR002818">
    <property type="entry name" value="DJ-1/PfpI"/>
</dbReference>
<comment type="catalytic activity">
    <reaction evidence="5">
        <text>methylglyoxal + H2O = (R)-lactate + H(+)</text>
        <dbReference type="Rhea" id="RHEA:27754"/>
        <dbReference type="ChEBI" id="CHEBI:15377"/>
        <dbReference type="ChEBI" id="CHEBI:15378"/>
        <dbReference type="ChEBI" id="CHEBI:16004"/>
        <dbReference type="ChEBI" id="CHEBI:17158"/>
        <dbReference type="EC" id="4.2.1.130"/>
    </reaction>
</comment>
<evidence type="ECO:0000256" key="1">
    <source>
        <dbReference type="ARBA" id="ARBA00013134"/>
    </source>
</evidence>
<evidence type="ECO:0000256" key="3">
    <source>
        <dbReference type="ARBA" id="ARBA00023239"/>
    </source>
</evidence>
<evidence type="ECO:0000313" key="8">
    <source>
        <dbReference type="Proteomes" id="UP000799757"/>
    </source>
</evidence>
<keyword evidence="7" id="KW-0315">Glutamine amidotransferase</keyword>
<dbReference type="InterPro" id="IPR050325">
    <property type="entry name" value="Prot/Nucl_acid_deglycase"/>
</dbReference>
<dbReference type="AlphaFoldDB" id="A0A6A6XHQ6"/>
<evidence type="ECO:0000259" key="6">
    <source>
        <dbReference type="Pfam" id="PF01965"/>
    </source>
</evidence>
<keyword evidence="2" id="KW-0346">Stress response</keyword>
<dbReference type="SUPFAM" id="SSF52317">
    <property type="entry name" value="Class I glutamine amidotransferase-like"/>
    <property type="match status" value="1"/>
</dbReference>
<keyword evidence="7" id="KW-0808">Transferase</keyword>
<gene>
    <name evidence="7" type="ORF">K505DRAFT_373507</name>
</gene>
<dbReference type="GO" id="GO:0016740">
    <property type="term" value="F:transferase activity"/>
    <property type="evidence" value="ECO:0007669"/>
    <property type="project" value="UniProtKB-KW"/>
</dbReference>
<accession>A0A6A6XHQ6</accession>
<evidence type="ECO:0000313" key="7">
    <source>
        <dbReference type="EMBL" id="KAF2796050.1"/>
    </source>
</evidence>
<feature type="domain" description="DJ-1/PfpI" evidence="6">
    <location>
        <begin position="32"/>
        <end position="234"/>
    </location>
</feature>
<protein>
    <recommendedName>
        <fullName evidence="1">D-lactate dehydratase</fullName>
        <ecNumber evidence="1">4.2.1.130</ecNumber>
    </recommendedName>
</protein>
<dbReference type="PANTHER" id="PTHR48094">
    <property type="entry name" value="PROTEIN/NUCLEIC ACID DEGLYCASE DJ-1-RELATED"/>
    <property type="match status" value="1"/>
</dbReference>
<dbReference type="GO" id="GO:0019172">
    <property type="term" value="F:glyoxalase III activity"/>
    <property type="evidence" value="ECO:0007669"/>
    <property type="project" value="UniProtKB-EC"/>
</dbReference>
<organism evidence="7 8">
    <name type="scientific">Melanomma pulvis-pyrius CBS 109.77</name>
    <dbReference type="NCBI Taxonomy" id="1314802"/>
    <lineage>
        <taxon>Eukaryota</taxon>
        <taxon>Fungi</taxon>
        <taxon>Dikarya</taxon>
        <taxon>Ascomycota</taxon>
        <taxon>Pezizomycotina</taxon>
        <taxon>Dothideomycetes</taxon>
        <taxon>Pleosporomycetidae</taxon>
        <taxon>Pleosporales</taxon>
        <taxon>Melanommataceae</taxon>
        <taxon>Melanomma</taxon>
    </lineage>
</organism>